<reference evidence="2" key="2">
    <citation type="submission" date="2022-08" db="EMBL/GenBank/DDBJ databases">
        <authorList>
            <person name="Magnan C."/>
        </authorList>
    </citation>
    <scope>NUCLEOTIDE SEQUENCE</scope>
    <source>
        <strain evidence="2">NSP012P</strain>
    </source>
</reference>
<proteinExistence type="predicted"/>
<protein>
    <submittedName>
        <fullName evidence="2">ImmA/IrrE family metallo-endopeptidase</fullName>
    </submittedName>
</protein>
<gene>
    <name evidence="2" type="ORF">NW133_07125</name>
</gene>
<dbReference type="Gene3D" id="1.10.10.2910">
    <property type="match status" value="1"/>
</dbReference>
<sequence length="148" mass="17831">MIIEKKVNALIEELRTNEVAWTISDIANHLNILIAYNEELSCIMYYRDCPIIYLKNSDTLTMWEEFTHELGHYVLHDTNQRTMDDMFNEKQEHEADKFSRLFRMPQTDIEEHELFTQDKLIEFFRVTYEDAHKRLQLLVNQYSSEGAY</sequence>
<keyword evidence="3" id="KW-1185">Reference proteome</keyword>
<name>A0ABT4BKU7_9STAP</name>
<comment type="caution">
    <text evidence="2">The sequence shown here is derived from an EMBL/GenBank/DDBJ whole genome shotgun (WGS) entry which is preliminary data.</text>
</comment>
<organism evidence="2 3">
    <name type="scientific">Staphylococcus pettenkoferi</name>
    <dbReference type="NCBI Taxonomy" id="170573"/>
    <lineage>
        <taxon>Bacteria</taxon>
        <taxon>Bacillati</taxon>
        <taxon>Bacillota</taxon>
        <taxon>Bacilli</taxon>
        <taxon>Bacillales</taxon>
        <taxon>Staphylococcaceae</taxon>
        <taxon>Staphylococcus</taxon>
    </lineage>
</organism>
<dbReference type="InterPro" id="IPR010359">
    <property type="entry name" value="IrrE_HExxH"/>
</dbReference>
<dbReference type="EMBL" id="JANSLD010000027">
    <property type="protein sequence ID" value="MCY1583298.1"/>
    <property type="molecule type" value="Genomic_DNA"/>
</dbReference>
<evidence type="ECO:0000313" key="2">
    <source>
        <dbReference type="EMBL" id="MCY1583298.1"/>
    </source>
</evidence>
<feature type="domain" description="IrrE N-terminal-like" evidence="1">
    <location>
        <begin position="49"/>
        <end position="135"/>
    </location>
</feature>
<evidence type="ECO:0000259" key="1">
    <source>
        <dbReference type="Pfam" id="PF06114"/>
    </source>
</evidence>
<dbReference type="Pfam" id="PF06114">
    <property type="entry name" value="Peptidase_M78"/>
    <property type="match status" value="1"/>
</dbReference>
<reference evidence="2" key="1">
    <citation type="journal article" date="2022" name="Int. J. Mol. Sci.">
        <title>Phenotypic and Genotypic Virulence Characterisation of Staphylococcus pettenkoferi Strains Isolated from Human Bloodstream and Diabetic Foot Infections.</title>
        <authorList>
            <person name="Magnan C."/>
            <person name="Ahmad-Mansour N."/>
            <person name="Pouget C."/>
            <person name="Morsli M."/>
            <person name="Huc-Brandt S."/>
            <person name="Pantel A."/>
            <person name="Dunyach-Remy C."/>
            <person name="Sotto A."/>
            <person name="Molle V."/>
            <person name="Lavigne J.-P."/>
        </authorList>
    </citation>
    <scope>NUCLEOTIDE SEQUENCE</scope>
    <source>
        <strain evidence="2">NSP012P</strain>
    </source>
</reference>
<evidence type="ECO:0000313" key="3">
    <source>
        <dbReference type="Proteomes" id="UP001072952"/>
    </source>
</evidence>
<accession>A0ABT4BKU7</accession>
<dbReference type="Proteomes" id="UP001072952">
    <property type="component" value="Unassembled WGS sequence"/>
</dbReference>
<dbReference type="RefSeq" id="WP_145458226.1">
    <property type="nucleotide sequence ID" value="NZ_JANSKR010000004.1"/>
</dbReference>